<reference evidence="1" key="1">
    <citation type="submission" date="2025-08" db="UniProtKB">
        <authorList>
            <consortium name="Ensembl"/>
        </authorList>
    </citation>
    <scope>IDENTIFICATION</scope>
</reference>
<name>A0A8D0FAP0_STROC</name>
<dbReference type="Ensembl" id="ENSSOCT00000011790.1">
    <property type="protein sequence ID" value="ENSSOCP00000011487.1"/>
    <property type="gene ID" value="ENSSOCG00000008720.1"/>
</dbReference>
<sequence>MEAEFSIATCKGLEGQTTSEVSLVPSTKFTYILSCPVTYLPETRKKKKLKKFTEAFSIKHVKQARVCLLGQLGRRWNNFNTRQERWIEYAKTSEKGGAEMPLQSPYKNGRSNQISILALLPGQCVGWE</sequence>
<proteinExistence type="predicted"/>
<keyword evidence="2" id="KW-1185">Reference proteome</keyword>
<dbReference type="AlphaFoldDB" id="A0A8D0FAP0"/>
<dbReference type="Proteomes" id="UP000694551">
    <property type="component" value="Unplaced"/>
</dbReference>
<organism evidence="1 2">
    <name type="scientific">Strix occidentalis caurina</name>
    <name type="common">northern spotted owl</name>
    <dbReference type="NCBI Taxonomy" id="311401"/>
    <lineage>
        <taxon>Eukaryota</taxon>
        <taxon>Metazoa</taxon>
        <taxon>Chordata</taxon>
        <taxon>Craniata</taxon>
        <taxon>Vertebrata</taxon>
        <taxon>Euteleostomi</taxon>
        <taxon>Archelosauria</taxon>
        <taxon>Archosauria</taxon>
        <taxon>Dinosauria</taxon>
        <taxon>Saurischia</taxon>
        <taxon>Theropoda</taxon>
        <taxon>Coelurosauria</taxon>
        <taxon>Aves</taxon>
        <taxon>Neognathae</taxon>
        <taxon>Neoaves</taxon>
        <taxon>Telluraves</taxon>
        <taxon>Strigiformes</taxon>
        <taxon>Strigidae</taxon>
        <taxon>Strix</taxon>
    </lineage>
</organism>
<accession>A0A8D0FAP0</accession>
<reference evidence="1" key="2">
    <citation type="submission" date="2025-09" db="UniProtKB">
        <authorList>
            <consortium name="Ensembl"/>
        </authorList>
    </citation>
    <scope>IDENTIFICATION</scope>
</reference>
<protein>
    <submittedName>
        <fullName evidence="1">Uncharacterized protein</fullName>
    </submittedName>
</protein>
<evidence type="ECO:0000313" key="2">
    <source>
        <dbReference type="Proteomes" id="UP000694551"/>
    </source>
</evidence>
<evidence type="ECO:0000313" key="1">
    <source>
        <dbReference type="Ensembl" id="ENSSOCP00000011487.1"/>
    </source>
</evidence>